<dbReference type="Pfam" id="PF00955">
    <property type="entry name" value="HCO3_cotransp"/>
    <property type="match status" value="2"/>
</dbReference>
<feature type="transmembrane region" description="Helical" evidence="10">
    <location>
        <begin position="680"/>
        <end position="703"/>
    </location>
</feature>
<dbReference type="GO" id="GO:0022857">
    <property type="term" value="F:transmembrane transporter activity"/>
    <property type="evidence" value="ECO:0000318"/>
    <property type="project" value="GO_Central"/>
</dbReference>
<reference evidence="12" key="1">
    <citation type="journal article" date="2020" name="Nat. Ecol. Evol.">
        <title>Deeply conserved synteny resolves early events in vertebrate evolution.</title>
        <authorList>
            <person name="Simakov O."/>
            <person name="Marletaz F."/>
            <person name="Yue J.X."/>
            <person name="O'Connell B."/>
            <person name="Jenkins J."/>
            <person name="Brandt A."/>
            <person name="Calef R."/>
            <person name="Tung C.H."/>
            <person name="Huang T.K."/>
            <person name="Schmutz J."/>
            <person name="Satoh N."/>
            <person name="Yu J.K."/>
            <person name="Putnam N.H."/>
            <person name="Green R.E."/>
            <person name="Rokhsar D.S."/>
        </authorList>
    </citation>
    <scope>NUCLEOTIDE SEQUENCE [LARGE SCALE GENOMIC DNA]</scope>
    <source>
        <strain evidence="12">S238N-H82</strain>
    </source>
</reference>
<protein>
    <submittedName>
        <fullName evidence="13">Sodium bicarbonate transporter-like protein 11</fullName>
    </submittedName>
</protein>
<dbReference type="InterPro" id="IPR011531">
    <property type="entry name" value="HCO3_transpt-like_TM_dom"/>
</dbReference>
<dbReference type="OrthoDB" id="1735926at2759"/>
<feature type="transmembrane region" description="Helical" evidence="10">
    <location>
        <begin position="560"/>
        <end position="581"/>
    </location>
</feature>
<sequence length="878" mass="97779">MDPSRVEEDPDGPVRITVSPLDRPPLPDIGAQRDKLRPTGQTQEPVESPKIEDTKRNEDVEDAPVRRNPLYNTPSTVSFIGFGSDNQLKRKTLRKRGGGGTEKDQKTTAFSSTYSLDSDLDDDDADTISKDEITLMFATHEKIPKKDFRHEYEASRDVDSFFSMVALELDIMETSLHGIVVKMVVGLLKEEPECSAEHALSALFTHDSVHHFNRTVQGTSQTEYGSVDYDQSWICAFASMKNLRKRQVSIARLNHPRNLGETSQEIRFIIIVLAPCEEKTTRSALETARTFSTLLHEPEVRQELLDCRDKVEFMNLLRLVELKYSKVEEAGACAEDIGSTESLASFEKPEDRQGCPIGKGVWNDIKRRAPLYFSDFKDGLVGRHTLHKLISATVFLYFACLLPSIAFGTLNSRNTHGKIDVRKVILAQTLGGLIYAMFSGQPLIILQTTAPLALYTKIIYEMAHSLHVDFLPMFGCVGLWSSGFVLLYALVGANRIMKYTTRCVEEIFALFIATTKVAAAIESLIHDFQENIGPECGQNVTTSEGYGNGDTSVGCQLDKALLHLLLLLGTVAVGLMLYNSVHSPYLDAKKREFLADYSLPVSVILNSFIGVYVFSMVGLQRFDVQTGPLFELVELGSLTSTAVVTSMGLGFCLSLLFFMDQNITAAIVNSPAHKLKKSSAYNLDLLVIGIINGILSVFGLPWLHGTLPHSPLHVRALADVEDRVDQGRLYSIIVRVRETRLAAVLSHIFIGLSLLLLPSPLNYITDPVLNGLFIFFALISFSGNQFYERLVLILTEQSAYPPNHYIRHVPLAKIHLFTFCQVLQLAVLCGLGLSAMPYLEMIFPIVLLALLPIRHRLMPLLIDPKYIRALDAAHTDNH</sequence>
<dbReference type="GO" id="GO:0050801">
    <property type="term" value="P:monoatomic ion homeostasis"/>
    <property type="evidence" value="ECO:0000318"/>
    <property type="project" value="GO_Central"/>
</dbReference>
<dbReference type="SUPFAM" id="SSF55804">
    <property type="entry name" value="Phoshotransferase/anion transport protein"/>
    <property type="match status" value="1"/>
</dbReference>
<dbReference type="GO" id="GO:0055085">
    <property type="term" value="P:transmembrane transport"/>
    <property type="evidence" value="ECO:0000318"/>
    <property type="project" value="GO_Central"/>
</dbReference>
<feature type="transmembrane region" description="Helical" evidence="10">
    <location>
        <begin position="635"/>
        <end position="659"/>
    </location>
</feature>
<dbReference type="InterPro" id="IPR016152">
    <property type="entry name" value="PTrfase/Anion_transptr"/>
</dbReference>
<evidence type="ECO:0000313" key="12">
    <source>
        <dbReference type="Proteomes" id="UP000001554"/>
    </source>
</evidence>
<dbReference type="GO" id="GO:0005886">
    <property type="term" value="C:plasma membrane"/>
    <property type="evidence" value="ECO:0000318"/>
    <property type="project" value="GO_Central"/>
</dbReference>
<feature type="domain" description="Bicarbonate transporter-like transmembrane" evidence="11">
    <location>
        <begin position="359"/>
        <end position="531"/>
    </location>
</feature>
<dbReference type="RefSeq" id="XP_035666551.1">
    <property type="nucleotide sequence ID" value="XM_035810658.1"/>
</dbReference>
<evidence type="ECO:0000256" key="4">
    <source>
        <dbReference type="ARBA" id="ARBA00022475"/>
    </source>
</evidence>
<feature type="transmembrane region" description="Helical" evidence="10">
    <location>
        <begin position="593"/>
        <end position="615"/>
    </location>
</feature>
<evidence type="ECO:0000256" key="9">
    <source>
        <dbReference type="SAM" id="MobiDB-lite"/>
    </source>
</evidence>
<comment type="similarity">
    <text evidence="2">Belongs to the anion exchanger (TC 2.A.31) family.</text>
</comment>
<evidence type="ECO:0000256" key="7">
    <source>
        <dbReference type="ARBA" id="ARBA00023065"/>
    </source>
</evidence>
<keyword evidence="5 10" id="KW-0812">Transmembrane</keyword>
<evidence type="ECO:0000256" key="5">
    <source>
        <dbReference type="ARBA" id="ARBA00022692"/>
    </source>
</evidence>
<feature type="region of interest" description="Disordered" evidence="9">
    <location>
        <begin position="1"/>
        <end position="73"/>
    </location>
</feature>
<feature type="transmembrane region" description="Helical" evidence="10">
    <location>
        <begin position="825"/>
        <end position="851"/>
    </location>
</feature>
<dbReference type="InterPro" id="IPR003020">
    <property type="entry name" value="HCO3_transpt_euk"/>
</dbReference>
<dbReference type="KEGG" id="bfo:118409553"/>
<evidence type="ECO:0000313" key="13">
    <source>
        <dbReference type="RefSeq" id="XP_035666551.1"/>
    </source>
</evidence>
<dbReference type="Gene3D" id="1.10.287.570">
    <property type="entry name" value="Helical hairpin bin"/>
    <property type="match status" value="1"/>
</dbReference>
<keyword evidence="6 10" id="KW-1133">Transmembrane helix</keyword>
<keyword evidence="12" id="KW-1185">Reference proteome</keyword>
<dbReference type="FunFam" id="3.40.930.10:FF:000019">
    <property type="entry name" value="Solute carrier family 4 member 11"/>
    <property type="match status" value="1"/>
</dbReference>
<dbReference type="GO" id="GO:0006820">
    <property type="term" value="P:monoatomic anion transport"/>
    <property type="evidence" value="ECO:0007669"/>
    <property type="project" value="InterPro"/>
</dbReference>
<feature type="compositionally biased region" description="Basic and acidic residues" evidence="9">
    <location>
        <begin position="47"/>
        <end position="58"/>
    </location>
</feature>
<evidence type="ECO:0000256" key="3">
    <source>
        <dbReference type="ARBA" id="ARBA00022448"/>
    </source>
</evidence>
<reference evidence="13" key="2">
    <citation type="submission" date="2025-08" db="UniProtKB">
        <authorList>
            <consortium name="RefSeq"/>
        </authorList>
    </citation>
    <scope>IDENTIFICATION</scope>
    <source>
        <strain evidence="13">S238N-H82</strain>
        <tissue evidence="13">Testes</tissue>
    </source>
</reference>
<dbReference type="GO" id="GO:0016323">
    <property type="term" value="C:basolateral plasma membrane"/>
    <property type="evidence" value="ECO:0000318"/>
    <property type="project" value="GO_Central"/>
</dbReference>
<feature type="domain" description="Bicarbonate transporter-like transmembrane" evidence="11">
    <location>
        <begin position="546"/>
        <end position="874"/>
    </location>
</feature>
<dbReference type="Proteomes" id="UP000001554">
    <property type="component" value="Chromosome 2"/>
</dbReference>
<feature type="transmembrane region" description="Helical" evidence="10">
    <location>
        <begin position="389"/>
        <end position="410"/>
    </location>
</feature>
<dbReference type="PRINTS" id="PR01231">
    <property type="entry name" value="HCO3TRNSPORT"/>
</dbReference>
<name>A0A9J7KM78_BRAFL</name>
<organism evidence="12 13">
    <name type="scientific">Branchiostoma floridae</name>
    <name type="common">Florida lancelet</name>
    <name type="synonym">Amphioxus</name>
    <dbReference type="NCBI Taxonomy" id="7739"/>
    <lineage>
        <taxon>Eukaryota</taxon>
        <taxon>Metazoa</taxon>
        <taxon>Chordata</taxon>
        <taxon>Cephalochordata</taxon>
        <taxon>Leptocardii</taxon>
        <taxon>Amphioxiformes</taxon>
        <taxon>Branchiostomatidae</taxon>
        <taxon>Branchiostoma</taxon>
    </lineage>
</organism>
<evidence type="ECO:0000256" key="8">
    <source>
        <dbReference type="ARBA" id="ARBA00023136"/>
    </source>
</evidence>
<evidence type="ECO:0000256" key="1">
    <source>
        <dbReference type="ARBA" id="ARBA00004651"/>
    </source>
</evidence>
<dbReference type="GO" id="GO:0005452">
    <property type="term" value="F:solute:inorganic anion antiporter activity"/>
    <property type="evidence" value="ECO:0007669"/>
    <property type="project" value="InterPro"/>
</dbReference>
<dbReference type="PANTHER" id="PTHR11453:SF127">
    <property type="entry name" value="SOLUTE CARRIER FAMILY 4 MEMBER 11"/>
    <property type="match status" value="1"/>
</dbReference>
<dbReference type="AlphaFoldDB" id="A0A9J7KM78"/>
<dbReference type="OMA" id="AIFHWIV"/>
<feature type="transmembrane region" description="Helical" evidence="10">
    <location>
        <begin position="769"/>
        <end position="787"/>
    </location>
</feature>
<keyword evidence="4" id="KW-1003">Cell membrane</keyword>
<evidence type="ECO:0000256" key="6">
    <source>
        <dbReference type="ARBA" id="ARBA00022989"/>
    </source>
</evidence>
<feature type="transmembrane region" description="Helical" evidence="10">
    <location>
        <begin position="739"/>
        <end position="757"/>
    </location>
</feature>
<gene>
    <name evidence="13" type="primary">LOC118409553</name>
</gene>
<dbReference type="PANTHER" id="PTHR11453">
    <property type="entry name" value="ANION EXCHANGE PROTEIN"/>
    <property type="match status" value="1"/>
</dbReference>
<feature type="transmembrane region" description="Helical" evidence="10">
    <location>
        <begin position="470"/>
        <end position="491"/>
    </location>
</feature>
<dbReference type="FunFam" id="1.10.287.570:FF:000002">
    <property type="entry name" value="Solute carrier family 4 member 11"/>
    <property type="match status" value="1"/>
</dbReference>
<evidence type="ECO:0000259" key="11">
    <source>
        <dbReference type="Pfam" id="PF00955"/>
    </source>
</evidence>
<evidence type="ECO:0000256" key="2">
    <source>
        <dbReference type="ARBA" id="ARBA00010993"/>
    </source>
</evidence>
<evidence type="ECO:0000256" key="10">
    <source>
        <dbReference type="SAM" id="Phobius"/>
    </source>
</evidence>
<feature type="transmembrane region" description="Helical" evidence="10">
    <location>
        <begin position="430"/>
        <end position="450"/>
    </location>
</feature>
<keyword evidence="7" id="KW-0406">Ion transport</keyword>
<keyword evidence="8 10" id="KW-0472">Membrane</keyword>
<dbReference type="Gene3D" id="3.40.930.10">
    <property type="entry name" value="Mannitol-specific EII, Chain A"/>
    <property type="match status" value="1"/>
</dbReference>
<proteinExistence type="inferred from homology"/>
<accession>A0A9J7KM78</accession>
<comment type="subcellular location">
    <subcellularLocation>
        <location evidence="1">Cell membrane</location>
        <topology evidence="1">Multi-pass membrane protein</topology>
    </subcellularLocation>
</comment>
<keyword evidence="3" id="KW-0813">Transport</keyword>
<dbReference type="GeneID" id="118409553"/>